<accession>A0A1V9YKU7</accession>
<reference evidence="1 2" key="1">
    <citation type="journal article" date="2014" name="Genome Biol. Evol.">
        <title>The secreted proteins of Achlya hypogyna and Thraustotheca clavata identify the ancestral oomycete secretome and reveal gene acquisitions by horizontal gene transfer.</title>
        <authorList>
            <person name="Misner I."/>
            <person name="Blouin N."/>
            <person name="Leonard G."/>
            <person name="Richards T.A."/>
            <person name="Lane C.E."/>
        </authorList>
    </citation>
    <scope>NUCLEOTIDE SEQUENCE [LARGE SCALE GENOMIC DNA]</scope>
    <source>
        <strain evidence="1 2">ATCC 34112</strain>
    </source>
</reference>
<name>A0A1V9YKU7_9STRA</name>
<protein>
    <submittedName>
        <fullName evidence="1">Crinkler (CRN) family protein</fullName>
    </submittedName>
</protein>
<sequence length="354" mass="41142">LSTPVEIPEQFTLNITDINFSTNEVYEYVMKWFMGFELLGEHTAQFCAILELVTGGHVGLCVNVIYELNKKLQSCKRSSTEPPSGRLWVEMLSMEDKEYENDKLFEALLLSRAVYVLHTLKSDELDALERVMYHQETASNKHLIKKCIRGGILVEDDSITFSSPVMWRYFAKNCFGIIERALYSPTTLHEMVLRVLQTINYDSIRQTLGRSYTTDIPLERAWQMEFYKASFLCSTNTWVTFADVGGLFRSKGFLDFTIHSGKSFWGIELLREGINLQEHIDRFARGGHYSMLKLTDYCLMDFRRIGLLDDATKTKIAQDMERCEKLYVVCYDMALTNIEIYNTHHNFRFSLLNE</sequence>
<gene>
    <name evidence="1" type="ORF">THRCLA_22970</name>
</gene>
<dbReference type="AlphaFoldDB" id="A0A1V9YKU7"/>
<dbReference type="OrthoDB" id="158739at2759"/>
<dbReference type="EMBL" id="JNBS01003533">
    <property type="protein sequence ID" value="OQR86354.1"/>
    <property type="molecule type" value="Genomic_DNA"/>
</dbReference>
<dbReference type="Proteomes" id="UP000243217">
    <property type="component" value="Unassembled WGS sequence"/>
</dbReference>
<feature type="non-terminal residue" evidence="1">
    <location>
        <position position="1"/>
    </location>
</feature>
<evidence type="ECO:0000313" key="1">
    <source>
        <dbReference type="EMBL" id="OQR86354.1"/>
    </source>
</evidence>
<evidence type="ECO:0000313" key="2">
    <source>
        <dbReference type="Proteomes" id="UP000243217"/>
    </source>
</evidence>
<proteinExistence type="predicted"/>
<comment type="caution">
    <text evidence="1">The sequence shown here is derived from an EMBL/GenBank/DDBJ whole genome shotgun (WGS) entry which is preliminary data.</text>
</comment>
<organism evidence="1 2">
    <name type="scientific">Thraustotheca clavata</name>
    <dbReference type="NCBI Taxonomy" id="74557"/>
    <lineage>
        <taxon>Eukaryota</taxon>
        <taxon>Sar</taxon>
        <taxon>Stramenopiles</taxon>
        <taxon>Oomycota</taxon>
        <taxon>Saprolegniomycetes</taxon>
        <taxon>Saprolegniales</taxon>
        <taxon>Achlyaceae</taxon>
        <taxon>Thraustotheca</taxon>
    </lineage>
</organism>
<keyword evidence="2" id="KW-1185">Reference proteome</keyword>